<feature type="domain" description="DUF4704" evidence="2">
    <location>
        <begin position="738"/>
        <end position="938"/>
    </location>
</feature>
<dbReference type="AlphaFoldDB" id="A0A1I8I8A1"/>
<dbReference type="PANTHER" id="PTHR13743">
    <property type="entry name" value="BEIGE/BEACH-RELATED"/>
    <property type="match status" value="1"/>
</dbReference>
<dbReference type="PANTHER" id="PTHR13743:SF162">
    <property type="entry name" value="NEUROBEACHIN"/>
    <property type="match status" value="1"/>
</dbReference>
<proteinExistence type="predicted"/>
<organism evidence="4 5">
    <name type="scientific">Macrostomum lignano</name>
    <dbReference type="NCBI Taxonomy" id="282301"/>
    <lineage>
        <taxon>Eukaryota</taxon>
        <taxon>Metazoa</taxon>
        <taxon>Spiralia</taxon>
        <taxon>Lophotrochozoa</taxon>
        <taxon>Platyhelminthes</taxon>
        <taxon>Rhabditophora</taxon>
        <taxon>Macrostomorpha</taxon>
        <taxon>Macrostomida</taxon>
        <taxon>Macrostomidae</taxon>
        <taxon>Macrostomum</taxon>
    </lineage>
</organism>
<feature type="region of interest" description="Disordered" evidence="1">
    <location>
        <begin position="182"/>
        <end position="322"/>
    </location>
</feature>
<dbReference type="InterPro" id="IPR013320">
    <property type="entry name" value="ConA-like_dom_sf"/>
</dbReference>
<evidence type="ECO:0000313" key="5">
    <source>
        <dbReference type="WBParaSite" id="maker-uti_cns_0010510-snap-gene-0.3-mRNA-1"/>
    </source>
</evidence>
<dbReference type="Proteomes" id="UP000095280">
    <property type="component" value="Unplaced"/>
</dbReference>
<dbReference type="InterPro" id="IPR046852">
    <property type="entry name" value="Neurobeachin_a-sol"/>
</dbReference>
<dbReference type="InterPro" id="IPR016024">
    <property type="entry name" value="ARM-type_fold"/>
</dbReference>
<dbReference type="SUPFAM" id="SSF48371">
    <property type="entry name" value="ARM repeat"/>
    <property type="match status" value="1"/>
</dbReference>
<feature type="domain" description="DUF4704" evidence="2">
    <location>
        <begin position="945"/>
        <end position="1075"/>
    </location>
</feature>
<protein>
    <submittedName>
        <fullName evidence="5">DUF4704 domain-containing protein</fullName>
    </submittedName>
</protein>
<dbReference type="Gene3D" id="2.60.120.200">
    <property type="match status" value="1"/>
</dbReference>
<dbReference type="GO" id="GO:0005829">
    <property type="term" value="C:cytosol"/>
    <property type="evidence" value="ECO:0007669"/>
    <property type="project" value="TreeGrafter"/>
</dbReference>
<dbReference type="Pfam" id="PF13385">
    <property type="entry name" value="Laminin_G_3"/>
    <property type="match status" value="1"/>
</dbReference>
<dbReference type="WBParaSite" id="maker-uti_cns_0010510-snap-gene-0.3-mRNA-1">
    <property type="protein sequence ID" value="maker-uti_cns_0010510-snap-gene-0.3-mRNA-1"/>
    <property type="gene ID" value="maker-uti_cns_0010510-snap-gene-0.3"/>
</dbReference>
<dbReference type="GO" id="GO:0016020">
    <property type="term" value="C:membrane"/>
    <property type="evidence" value="ECO:0007669"/>
    <property type="project" value="TreeGrafter"/>
</dbReference>
<dbReference type="InterPro" id="IPR050865">
    <property type="entry name" value="BEACH_Domain"/>
</dbReference>
<feature type="compositionally biased region" description="Polar residues" evidence="1">
    <location>
        <begin position="253"/>
        <end position="263"/>
    </location>
</feature>
<feature type="compositionally biased region" description="Acidic residues" evidence="1">
    <location>
        <begin position="208"/>
        <end position="229"/>
    </location>
</feature>
<dbReference type="GO" id="GO:0019901">
    <property type="term" value="F:protein kinase binding"/>
    <property type="evidence" value="ECO:0007669"/>
    <property type="project" value="TreeGrafter"/>
</dbReference>
<sequence>MDFLLKEKSLLRIGETLKSKKCSRRTSGSVLSRNRILRIRLTSFVCLPVFGLKSHRRATRSHSPPEGSCGGDDHLLLVILGPGLQLVLGRLAPFVNSFGLGLVFLGNFSFEFYAPLANLFWLALLSVGRADGRIGVLGTVLLSWRLLVTAWHSTTPNLGTDKGETMSDEAENSIQQEIEAGTEDDAAADEAAQQQQEAIVESETTGENPDEGEQVDDDNDDYGDENAEEDANRHVEEEAEPTVEANDEDEASQQEPMTNGRSDTISPSPQSTTTTAAIAGAAGDVEDTEATDAEERPTNEVTAPMPPPLQAPVRAAGAPGKEKKAASANRCQLLFNSETRISEGFAALLERVKAEPAVTGQFVVENLFFLMVGGPFDQENNFVISGPDVIPPALEIIDLCSQQIQSEVWGTLAAILRKNKRSLMVCCEAGLIQQAVARLPSAGSGPLADFLIDIIECLVSFSVSVKEFKLLFGLLKAKNGVLNSHYVKLLGILRQLTARTGPDEFFSFPGKKGSAISIPPISKWPYQNGWTFHCWFYTDPPSDSSVERDKPHLFCFRTDKGMGYSGHFIGNALIITVMKVKGKGFQHSIRYDFVPRKWHMLTVVFVYNRWSKSEIRTYVNGTLVTQTELSWVVNTNEPFDRCFIGSASRSEADCMFSGQISSIYGFAEALSPQQIAGVFALGPAYKSSLSGAQKTALYRPDSRLHSSIMFTYNPVACDGQLCLEQSPKVCGQPLQPSVFVHSGHALMTGEARSVCTHSIFSTLHSLGGVQIFLPLFGQLGDAGSEANGGGQEVTGSDICASLLALLGDLLQSSQSIQQQFMQNKGFLVISQYLTKESLTDKVLDEFVKMTKQLAQNKTSVGLVKQLFDHVLFNPTLWIKAPVQVQIRLYKFLATDFVASVGIFNSVRRVSAVLQTIHTLKHYYWIVHPQDRSGFAPKSQCALLMQSLAKDDNLRDVLYFAVTLMAEHPASMVPAFDRKHAIRTVLKLLASHDEKIRIHALKLLGYFLMRSTSKRKHDVLTTHNLFSLIGERLMLFSPCVSMASYNALFELLTEKVTLYITDKRHPEPEANYRLEN</sequence>
<feature type="compositionally biased region" description="Low complexity" evidence="1">
    <location>
        <begin position="264"/>
        <end position="283"/>
    </location>
</feature>
<evidence type="ECO:0000256" key="1">
    <source>
        <dbReference type="SAM" id="MobiDB-lite"/>
    </source>
</evidence>
<dbReference type="Pfam" id="PF20425">
    <property type="entry name" value="Neurobeachin"/>
    <property type="match status" value="1"/>
</dbReference>
<feature type="compositionally biased region" description="Low complexity" evidence="1">
    <location>
        <begin position="189"/>
        <end position="198"/>
    </location>
</feature>
<evidence type="ECO:0000259" key="3">
    <source>
        <dbReference type="Pfam" id="PF20425"/>
    </source>
</evidence>
<evidence type="ECO:0000259" key="2">
    <source>
        <dbReference type="Pfam" id="PF15787"/>
    </source>
</evidence>
<dbReference type="GO" id="GO:0008104">
    <property type="term" value="P:intracellular protein localization"/>
    <property type="evidence" value="ECO:0007669"/>
    <property type="project" value="TreeGrafter"/>
</dbReference>
<dbReference type="InterPro" id="IPR031570">
    <property type="entry name" value="NBEA/BDCP_DUF4704"/>
</dbReference>
<feature type="domain" description="Neurobeachin alpha-solenoid region" evidence="3">
    <location>
        <begin position="348"/>
        <end position="490"/>
    </location>
</feature>
<accession>A0A1I8I8A1</accession>
<feature type="compositionally biased region" description="Acidic residues" evidence="1">
    <location>
        <begin position="237"/>
        <end position="252"/>
    </location>
</feature>
<dbReference type="SUPFAM" id="SSF49899">
    <property type="entry name" value="Concanavalin A-like lectins/glucanases"/>
    <property type="match status" value="1"/>
</dbReference>
<reference evidence="5" key="1">
    <citation type="submission" date="2016-11" db="UniProtKB">
        <authorList>
            <consortium name="WormBaseParasite"/>
        </authorList>
    </citation>
    <scope>IDENTIFICATION</scope>
</reference>
<evidence type="ECO:0000313" key="4">
    <source>
        <dbReference type="Proteomes" id="UP000095280"/>
    </source>
</evidence>
<keyword evidence="4" id="KW-1185">Reference proteome</keyword>
<dbReference type="Pfam" id="PF15787">
    <property type="entry name" value="DUF4704"/>
    <property type="match status" value="2"/>
</dbReference>
<name>A0A1I8I8A1_9PLAT</name>